<organism evidence="3 4">
    <name type="scientific">Athelia psychrophila</name>
    <dbReference type="NCBI Taxonomy" id="1759441"/>
    <lineage>
        <taxon>Eukaryota</taxon>
        <taxon>Fungi</taxon>
        <taxon>Dikarya</taxon>
        <taxon>Basidiomycota</taxon>
        <taxon>Agaricomycotina</taxon>
        <taxon>Agaricomycetes</taxon>
        <taxon>Agaricomycetidae</taxon>
        <taxon>Atheliales</taxon>
        <taxon>Atheliaceae</taxon>
        <taxon>Athelia</taxon>
    </lineage>
</organism>
<dbReference type="EMBL" id="KV417503">
    <property type="protein sequence ID" value="KZP28475.1"/>
    <property type="molecule type" value="Genomic_DNA"/>
</dbReference>
<dbReference type="InterPro" id="IPR009799">
    <property type="entry name" value="EthD_dom"/>
</dbReference>
<evidence type="ECO:0000259" key="2">
    <source>
        <dbReference type="Pfam" id="PF07110"/>
    </source>
</evidence>
<feature type="domain" description="EthD" evidence="2">
    <location>
        <begin position="1"/>
        <end position="91"/>
    </location>
</feature>
<evidence type="ECO:0000313" key="3">
    <source>
        <dbReference type="EMBL" id="KZP28475.1"/>
    </source>
</evidence>
<dbReference type="OrthoDB" id="3183782at2759"/>
<reference evidence="3 4" key="1">
    <citation type="journal article" date="2016" name="Mol. Biol. Evol.">
        <title>Comparative Genomics of Early-Diverging Mushroom-Forming Fungi Provides Insights into the Origins of Lignocellulose Decay Capabilities.</title>
        <authorList>
            <person name="Nagy L.G."/>
            <person name="Riley R."/>
            <person name="Tritt A."/>
            <person name="Adam C."/>
            <person name="Daum C."/>
            <person name="Floudas D."/>
            <person name="Sun H."/>
            <person name="Yadav J.S."/>
            <person name="Pangilinan J."/>
            <person name="Larsson K.H."/>
            <person name="Matsuura K."/>
            <person name="Barry K."/>
            <person name="Labutti K."/>
            <person name="Kuo R."/>
            <person name="Ohm R.A."/>
            <person name="Bhattacharya S.S."/>
            <person name="Shirouzu T."/>
            <person name="Yoshinaga Y."/>
            <person name="Martin F.M."/>
            <person name="Grigoriev I.V."/>
            <person name="Hibbett D.S."/>
        </authorList>
    </citation>
    <scope>NUCLEOTIDE SEQUENCE [LARGE SCALE GENOMIC DNA]</scope>
    <source>
        <strain evidence="3 4">CBS 109695</strain>
    </source>
</reference>
<dbReference type="SUPFAM" id="SSF54909">
    <property type="entry name" value="Dimeric alpha+beta barrel"/>
    <property type="match status" value="1"/>
</dbReference>
<evidence type="ECO:0000313" key="4">
    <source>
        <dbReference type="Proteomes" id="UP000076532"/>
    </source>
</evidence>
<name>A0A166RNN6_9AGAM</name>
<dbReference type="Proteomes" id="UP000076532">
    <property type="component" value="Unassembled WGS sequence"/>
</dbReference>
<proteinExistence type="inferred from homology"/>
<comment type="similarity">
    <text evidence="1">Belongs to the tpcK family.</text>
</comment>
<protein>
    <recommendedName>
        <fullName evidence="2">EthD domain-containing protein</fullName>
    </recommendedName>
</protein>
<keyword evidence="4" id="KW-1185">Reference proteome</keyword>
<dbReference type="Pfam" id="PF07110">
    <property type="entry name" value="EthD"/>
    <property type="match status" value="1"/>
</dbReference>
<dbReference type="GO" id="GO:0016491">
    <property type="term" value="F:oxidoreductase activity"/>
    <property type="evidence" value="ECO:0007669"/>
    <property type="project" value="InterPro"/>
</dbReference>
<sequence length="137" mass="15076">MSRAEFSAHWEKEHAPKIVPWALKHGVVYYAQIHNIRLSAGASASMPDLNIGEWDGAAELGFGDADQSEKLAAAIDSYYVNVILPDERRFLVSEAKDHVLGVAAGTVEGDRRVIIENGKALIGCEKETAVWQEWEGK</sequence>
<gene>
    <name evidence="3" type="ORF">FIBSPDRAFT_947705</name>
</gene>
<dbReference type="Gene3D" id="3.30.70.100">
    <property type="match status" value="1"/>
</dbReference>
<dbReference type="InterPro" id="IPR011008">
    <property type="entry name" value="Dimeric_a/b-barrel"/>
</dbReference>
<accession>A0A166RNN6</accession>
<dbReference type="AlphaFoldDB" id="A0A166RNN6"/>
<evidence type="ECO:0000256" key="1">
    <source>
        <dbReference type="ARBA" id="ARBA00005986"/>
    </source>
</evidence>